<dbReference type="OrthoDB" id="4428117at2"/>
<reference evidence="1 2" key="1">
    <citation type="submission" date="2014-08" db="EMBL/GenBank/DDBJ databases">
        <title>Complete genome sequence of Corynebacterium deserti GIMN1.010 (=DSM 45689), isolated from desert sand in western China.</title>
        <authorList>
            <person name="Ruckert C."/>
            <person name="Albersmeier A."/>
            <person name="Kalinowski J."/>
        </authorList>
    </citation>
    <scope>NUCLEOTIDE SEQUENCE [LARGE SCALE GENOMIC DNA]</scope>
    <source>
        <strain evidence="1 2">GIMN1.010</strain>
    </source>
</reference>
<proteinExistence type="predicted"/>
<accession>A0A0M5ITW7</accession>
<dbReference type="PATRIC" id="fig|931089.4.peg.920"/>
<protein>
    <submittedName>
        <fullName evidence="1">Uncharacterized protein</fullName>
    </submittedName>
</protein>
<sequence>MDIPLPDSLSEVITDGILGQFSVDQVFAAELGKVTGVEFNFTSATELEVRINRAHGAPFETTGDVVAWITGEKLEWVSERGAEIKIPELQGTQPLDDDLIPAIRTLYRNLPAFIAPLRDGRKALVIIECEPTTFDVRRCLIEGLPRLKPSMDQRRALASYAAFLNLGIRFDTNRIAFSDGTSVLLRNGRPCEIAGGLGLRDVRADSAFMSAEHQLLFDAITPSHDVTFDPATNTAVVAKEHHAKAIPLAVIDGSRWVWSWSLQELNGHATDGLARFGFDNGLFPLTIAEITVADAKDLNLIDVAKQVLHVWTHAFVQQDDGTTVVLLLDHPRLHLPPATYAAIEATLYQPLSPDLDARRAVASYAAQRNVEFDGYAITVDNQHVNVEFNGEKISRVS</sequence>
<evidence type="ECO:0000313" key="2">
    <source>
        <dbReference type="Proteomes" id="UP000068067"/>
    </source>
</evidence>
<dbReference type="InterPro" id="IPR049249">
    <property type="entry name" value="DUF6882"/>
</dbReference>
<dbReference type="STRING" id="931089.CDES_04555"/>
<dbReference type="RefSeq" id="WP_053544443.1">
    <property type="nucleotide sequence ID" value="NZ_CP009220.1"/>
</dbReference>
<dbReference type="Pfam" id="PF21813">
    <property type="entry name" value="DUF6882"/>
    <property type="match status" value="1"/>
</dbReference>
<dbReference type="EMBL" id="CP009220">
    <property type="protein sequence ID" value="ALC05356.1"/>
    <property type="molecule type" value="Genomic_DNA"/>
</dbReference>
<evidence type="ECO:0000313" key="1">
    <source>
        <dbReference type="EMBL" id="ALC05356.1"/>
    </source>
</evidence>
<gene>
    <name evidence="1" type="ORF">CDES_04555</name>
</gene>
<keyword evidence="2" id="KW-1185">Reference proteome</keyword>
<dbReference type="KEGG" id="cdx:CDES_04555"/>
<dbReference type="Proteomes" id="UP000068067">
    <property type="component" value="Chromosome"/>
</dbReference>
<dbReference type="AlphaFoldDB" id="A0A0M5ITW7"/>
<name>A0A0M5ITW7_9CORY</name>
<organism evidence="1 2">
    <name type="scientific">Corynebacterium deserti GIMN1.010</name>
    <dbReference type="NCBI Taxonomy" id="931089"/>
    <lineage>
        <taxon>Bacteria</taxon>
        <taxon>Bacillati</taxon>
        <taxon>Actinomycetota</taxon>
        <taxon>Actinomycetes</taxon>
        <taxon>Mycobacteriales</taxon>
        <taxon>Corynebacteriaceae</taxon>
        <taxon>Corynebacterium</taxon>
    </lineage>
</organism>